<organism evidence="3 4">
    <name type="scientific">Fructobacillus durionis</name>
    <dbReference type="NCBI Taxonomy" id="283737"/>
    <lineage>
        <taxon>Bacteria</taxon>
        <taxon>Bacillati</taxon>
        <taxon>Bacillota</taxon>
        <taxon>Bacilli</taxon>
        <taxon>Lactobacillales</taxon>
        <taxon>Lactobacillaceae</taxon>
        <taxon>Fructobacillus</taxon>
    </lineage>
</organism>
<reference evidence="3 4" key="1">
    <citation type="submission" date="2016-10" db="EMBL/GenBank/DDBJ databases">
        <authorList>
            <person name="de Groot N.N."/>
        </authorList>
    </citation>
    <scope>NUCLEOTIDE SEQUENCE [LARGE SCALE GENOMIC DNA]</scope>
    <source>
        <strain evidence="3 4">DSM 19113</strain>
    </source>
</reference>
<dbReference type="Pfam" id="PF13731">
    <property type="entry name" value="WxL"/>
    <property type="match status" value="1"/>
</dbReference>
<feature type="chain" id="PRO_5011692669" evidence="1">
    <location>
        <begin position="29"/>
        <end position="197"/>
    </location>
</feature>
<name>A0A1I1GYH5_9LACO</name>
<dbReference type="STRING" id="283737.SAMN05660453_1161"/>
<gene>
    <name evidence="3" type="ORF">SAMN05660453_1161</name>
</gene>
<feature type="domain" description="WxL" evidence="2">
    <location>
        <begin position="33"/>
        <end position="192"/>
    </location>
</feature>
<protein>
    <submittedName>
        <fullName evidence="3">WxL domain surface cell wall-binding</fullName>
    </submittedName>
</protein>
<accession>A0A1I1GYH5</accession>
<evidence type="ECO:0000313" key="3">
    <source>
        <dbReference type="EMBL" id="SFC14213.1"/>
    </source>
</evidence>
<feature type="signal peptide" evidence="1">
    <location>
        <begin position="1"/>
        <end position="28"/>
    </location>
</feature>
<keyword evidence="1" id="KW-0732">Signal</keyword>
<sequence length="197" mass="20268">MMNFKKINLFVATLAMAGAMAPVVAAHADNTTDPTKAQGTTRIEFQKASGSQGLTLDKAPSFEFNNHDITANMSMDYDANQSTPIQVTDLTGSSDGYHVTPQANNLTLDGNTSVVLPVSQLSMTVADGAKNTSGGYVHGTTGTQIFGAAATVATGDANTNGTNASGNTNSHIKLSGNQVKAGTYNGTIDYTVATGLN</sequence>
<proteinExistence type="predicted"/>
<keyword evidence="4" id="KW-1185">Reference proteome</keyword>
<dbReference type="EMBL" id="FOLI01000006">
    <property type="protein sequence ID" value="SFC14213.1"/>
    <property type="molecule type" value="Genomic_DNA"/>
</dbReference>
<dbReference type="AlphaFoldDB" id="A0A1I1GYH5"/>
<dbReference type="OrthoDB" id="10012375at2"/>
<evidence type="ECO:0000256" key="1">
    <source>
        <dbReference type="SAM" id="SignalP"/>
    </source>
</evidence>
<dbReference type="InterPro" id="IPR027994">
    <property type="entry name" value="WxL_dom"/>
</dbReference>
<dbReference type="RefSeq" id="WP_091502924.1">
    <property type="nucleotide sequence ID" value="NZ_FOLI01000006.1"/>
</dbReference>
<dbReference type="Proteomes" id="UP000199376">
    <property type="component" value="Unassembled WGS sequence"/>
</dbReference>
<evidence type="ECO:0000313" key="4">
    <source>
        <dbReference type="Proteomes" id="UP000199376"/>
    </source>
</evidence>
<evidence type="ECO:0000259" key="2">
    <source>
        <dbReference type="Pfam" id="PF13731"/>
    </source>
</evidence>